<feature type="compositionally biased region" description="Basic and acidic residues" evidence="1">
    <location>
        <begin position="18"/>
        <end position="27"/>
    </location>
</feature>
<sequence>MTSHPPAPEENPAEAPAPEERDRFQEDRERSVLFENFKRDSLNNATTTRDVLREMGIRTRKWAPFWWTFEDPEMEDLYTELCIRTSCRRMWIMAVALVAIVAVVFAIQVPSRWLLHGPEYFTFIEVWSFYFSFAGSLVILLGMHIEKKRFQKKTCCPFMAEETQEKEQAEASGVVDIEGVGGWGTAVVPSEPNPPSRKSSPQGSLPLSAQESAMQTNNNQTDKEETGSKAGNGAGGGGGKKMRRLTSFYNRKSSKASTGPKTTSMGRSSHTEGPLQGDGGSFQGWKSREEWEEWKGGSLDGEVRQHWKTLYIVGVRLVVQGLCMITRQQE</sequence>
<name>A0A0G4IFH8_9ALVE</name>
<dbReference type="EMBL" id="CDMZ01005919">
    <property type="protein sequence ID" value="CEM55867.1"/>
    <property type="molecule type" value="Genomic_DNA"/>
</dbReference>
<protein>
    <submittedName>
        <fullName evidence="3">Uncharacterized protein</fullName>
    </submittedName>
</protein>
<keyword evidence="2" id="KW-0812">Transmembrane</keyword>
<reference evidence="3" key="1">
    <citation type="submission" date="2014-11" db="EMBL/GenBank/DDBJ databases">
        <authorList>
            <person name="Otto D Thomas"/>
            <person name="Naeem Raeece"/>
        </authorList>
    </citation>
    <scope>NUCLEOTIDE SEQUENCE</scope>
</reference>
<organism evidence="3">
    <name type="scientific">Chromera velia CCMP2878</name>
    <dbReference type="NCBI Taxonomy" id="1169474"/>
    <lineage>
        <taxon>Eukaryota</taxon>
        <taxon>Sar</taxon>
        <taxon>Alveolata</taxon>
        <taxon>Colpodellida</taxon>
        <taxon>Chromeraceae</taxon>
        <taxon>Chromera</taxon>
    </lineage>
</organism>
<feature type="region of interest" description="Disordered" evidence="1">
    <location>
        <begin position="184"/>
        <end position="282"/>
    </location>
</feature>
<keyword evidence="2" id="KW-0472">Membrane</keyword>
<evidence type="ECO:0000313" key="3">
    <source>
        <dbReference type="EMBL" id="CEM55867.1"/>
    </source>
</evidence>
<feature type="transmembrane region" description="Helical" evidence="2">
    <location>
        <begin position="120"/>
        <end position="143"/>
    </location>
</feature>
<feature type="transmembrane region" description="Helical" evidence="2">
    <location>
        <begin position="90"/>
        <end position="108"/>
    </location>
</feature>
<evidence type="ECO:0000256" key="2">
    <source>
        <dbReference type="SAM" id="Phobius"/>
    </source>
</evidence>
<dbReference type="AlphaFoldDB" id="A0A0G4IFH8"/>
<proteinExistence type="predicted"/>
<feature type="compositionally biased region" description="Polar residues" evidence="1">
    <location>
        <begin position="247"/>
        <end position="268"/>
    </location>
</feature>
<feature type="compositionally biased region" description="Polar residues" evidence="1">
    <location>
        <begin position="196"/>
        <end position="220"/>
    </location>
</feature>
<evidence type="ECO:0000256" key="1">
    <source>
        <dbReference type="SAM" id="MobiDB-lite"/>
    </source>
</evidence>
<accession>A0A0G4IFH8</accession>
<dbReference type="VEuPathDB" id="CryptoDB:Cvel_13906"/>
<feature type="compositionally biased region" description="Gly residues" evidence="1">
    <location>
        <begin position="230"/>
        <end position="239"/>
    </location>
</feature>
<keyword evidence="2" id="KW-1133">Transmembrane helix</keyword>
<gene>
    <name evidence="3" type="ORF">Cvel_13906</name>
</gene>
<feature type="region of interest" description="Disordered" evidence="1">
    <location>
        <begin position="1"/>
        <end position="27"/>
    </location>
</feature>